<evidence type="ECO:0000313" key="3">
    <source>
        <dbReference type="Proteomes" id="UP000267821"/>
    </source>
</evidence>
<keyword evidence="3" id="KW-1185">Reference proteome</keyword>
<organism evidence="2 3">
    <name type="scientific">Terfezia boudieri ATCC MYA-4762</name>
    <dbReference type="NCBI Taxonomy" id="1051890"/>
    <lineage>
        <taxon>Eukaryota</taxon>
        <taxon>Fungi</taxon>
        <taxon>Dikarya</taxon>
        <taxon>Ascomycota</taxon>
        <taxon>Pezizomycotina</taxon>
        <taxon>Pezizomycetes</taxon>
        <taxon>Pezizales</taxon>
        <taxon>Pezizaceae</taxon>
        <taxon>Terfezia</taxon>
    </lineage>
</organism>
<dbReference type="AlphaFoldDB" id="A0A3N4LDV8"/>
<reference evidence="2 3" key="1">
    <citation type="journal article" date="2018" name="Nat. Ecol. Evol.">
        <title>Pezizomycetes genomes reveal the molecular basis of ectomycorrhizal truffle lifestyle.</title>
        <authorList>
            <person name="Murat C."/>
            <person name="Payen T."/>
            <person name="Noel B."/>
            <person name="Kuo A."/>
            <person name="Morin E."/>
            <person name="Chen J."/>
            <person name="Kohler A."/>
            <person name="Krizsan K."/>
            <person name="Balestrini R."/>
            <person name="Da Silva C."/>
            <person name="Montanini B."/>
            <person name="Hainaut M."/>
            <person name="Levati E."/>
            <person name="Barry K.W."/>
            <person name="Belfiori B."/>
            <person name="Cichocki N."/>
            <person name="Clum A."/>
            <person name="Dockter R.B."/>
            <person name="Fauchery L."/>
            <person name="Guy J."/>
            <person name="Iotti M."/>
            <person name="Le Tacon F."/>
            <person name="Lindquist E.A."/>
            <person name="Lipzen A."/>
            <person name="Malagnac F."/>
            <person name="Mello A."/>
            <person name="Molinier V."/>
            <person name="Miyauchi S."/>
            <person name="Poulain J."/>
            <person name="Riccioni C."/>
            <person name="Rubini A."/>
            <person name="Sitrit Y."/>
            <person name="Splivallo R."/>
            <person name="Traeger S."/>
            <person name="Wang M."/>
            <person name="Zifcakova L."/>
            <person name="Wipf D."/>
            <person name="Zambonelli A."/>
            <person name="Paolocci F."/>
            <person name="Nowrousian M."/>
            <person name="Ottonello S."/>
            <person name="Baldrian P."/>
            <person name="Spatafora J.W."/>
            <person name="Henrissat B."/>
            <person name="Nagy L.G."/>
            <person name="Aury J.M."/>
            <person name="Wincker P."/>
            <person name="Grigoriev I.V."/>
            <person name="Bonfante P."/>
            <person name="Martin F.M."/>
        </authorList>
    </citation>
    <scope>NUCLEOTIDE SEQUENCE [LARGE SCALE GENOMIC DNA]</scope>
    <source>
        <strain evidence="2 3">ATCC MYA-4762</strain>
    </source>
</reference>
<evidence type="ECO:0000313" key="2">
    <source>
        <dbReference type="EMBL" id="RPB21074.1"/>
    </source>
</evidence>
<name>A0A3N4LDV8_9PEZI</name>
<dbReference type="InParanoid" id="A0A3N4LDV8"/>
<evidence type="ECO:0000256" key="1">
    <source>
        <dbReference type="SAM" id="MobiDB-lite"/>
    </source>
</evidence>
<accession>A0A3N4LDV8</accession>
<feature type="compositionally biased region" description="Basic and acidic residues" evidence="1">
    <location>
        <begin position="174"/>
        <end position="220"/>
    </location>
</feature>
<sequence length="365" mass="40854">MDSVEAIRENAVTMREVNELHRDQKSWRSRRNANMARSLIVAGGECIEGGWCADGDGEGKGGWMEEVKRVAEAERYWRIAKEVRSGPLRGLEGGLRQVKEQLALLAVAFGAGTVEEQAKVKRVLNTTVTVAVFSTGQARPAWATTWARAEPARDFGSRPRSHKLEPGLEPGGRCNREIPKGQVDEEERKKKELKKIEGKKKEEEAEKNRKEEAQKKAEKKAEMMAAQAKLVRRRQKMAWDACEEEWSELSRKERSPLSDEGLIELGEKMKKAKEMMGKIDKEFKEPLKPRVGKSRQVVNGKILKTVEVVMGYMWEIDGKGKSELEAAVAKINKRLGETGLTLGQTAWSVTAKAGSESITMRVLGP</sequence>
<feature type="compositionally biased region" description="Basic and acidic residues" evidence="1">
    <location>
        <begin position="150"/>
        <end position="166"/>
    </location>
</feature>
<dbReference type="Proteomes" id="UP000267821">
    <property type="component" value="Unassembled WGS sequence"/>
</dbReference>
<feature type="region of interest" description="Disordered" evidence="1">
    <location>
        <begin position="150"/>
        <end position="220"/>
    </location>
</feature>
<gene>
    <name evidence="2" type="ORF">L211DRAFT_851812</name>
</gene>
<dbReference type="EMBL" id="ML121564">
    <property type="protein sequence ID" value="RPB21074.1"/>
    <property type="molecule type" value="Genomic_DNA"/>
</dbReference>
<proteinExistence type="predicted"/>
<protein>
    <submittedName>
        <fullName evidence="2">Uncharacterized protein</fullName>
    </submittedName>
</protein>